<evidence type="ECO:0000256" key="4">
    <source>
        <dbReference type="ARBA" id="ARBA00022692"/>
    </source>
</evidence>
<evidence type="ECO:0000256" key="1">
    <source>
        <dbReference type="ARBA" id="ARBA00004651"/>
    </source>
</evidence>
<feature type="transmembrane region" description="Helical" evidence="7">
    <location>
        <begin position="309"/>
        <end position="334"/>
    </location>
</feature>
<feature type="transmembrane region" description="Helical" evidence="7">
    <location>
        <begin position="284"/>
        <end position="303"/>
    </location>
</feature>
<evidence type="ECO:0000313" key="9">
    <source>
        <dbReference type="EMBL" id="EIT87398.1"/>
    </source>
</evidence>
<gene>
    <name evidence="9" type="ORF">A374_00450</name>
</gene>
<dbReference type="PANTHER" id="PTHR33406:SF6">
    <property type="entry name" value="MEMBRANE PROTEIN YDGH-RELATED"/>
    <property type="match status" value="1"/>
</dbReference>
<dbReference type="eggNOG" id="COG1511">
    <property type="taxonomic scope" value="Bacteria"/>
</dbReference>
<feature type="transmembrane region" description="Helical" evidence="7">
    <location>
        <begin position="899"/>
        <end position="925"/>
    </location>
</feature>
<dbReference type="Gene3D" id="1.10.287.950">
    <property type="entry name" value="Methyl-accepting chemotaxis protein"/>
    <property type="match status" value="2"/>
</dbReference>
<feature type="transmembrane region" description="Helical" evidence="7">
    <location>
        <begin position="366"/>
        <end position="383"/>
    </location>
</feature>
<feature type="transmembrane region" description="Helical" evidence="7">
    <location>
        <begin position="207"/>
        <end position="225"/>
    </location>
</feature>
<accession>I8UKP3</accession>
<dbReference type="InterPro" id="IPR050545">
    <property type="entry name" value="Mycobact_MmpL"/>
</dbReference>
<comment type="caution">
    <text evidence="9">The sequence shown here is derived from an EMBL/GenBank/DDBJ whole genome shotgun (WGS) entry which is preliminary data.</text>
</comment>
<evidence type="ECO:0000256" key="5">
    <source>
        <dbReference type="ARBA" id="ARBA00022989"/>
    </source>
</evidence>
<dbReference type="PANTHER" id="PTHR33406">
    <property type="entry name" value="MEMBRANE PROTEIN MJ1562-RELATED"/>
    <property type="match status" value="1"/>
</dbReference>
<dbReference type="STRING" id="1196324.A374_00450"/>
<dbReference type="RefSeq" id="WP_007200201.1">
    <property type="nucleotide sequence ID" value="NZ_AKKV01000005.1"/>
</dbReference>
<dbReference type="Gene3D" id="1.20.1640.10">
    <property type="entry name" value="Multidrug efflux transporter AcrB transmembrane domain"/>
    <property type="match status" value="2"/>
</dbReference>
<keyword evidence="3" id="KW-1003">Cell membrane</keyword>
<evidence type="ECO:0000259" key="8">
    <source>
        <dbReference type="Pfam" id="PF03176"/>
    </source>
</evidence>
<dbReference type="InterPro" id="IPR004869">
    <property type="entry name" value="MMPL_dom"/>
</dbReference>
<comment type="subcellular location">
    <subcellularLocation>
        <location evidence="1">Cell membrane</location>
        <topology evidence="1">Multi-pass membrane protein</topology>
    </subcellularLocation>
</comment>
<protein>
    <submittedName>
        <fullName evidence="9">MmpL domain-containing protein</fullName>
    </submittedName>
</protein>
<feature type="domain" description="Membrane transport protein MMPL" evidence="8">
    <location>
        <begin position="51"/>
        <end position="366"/>
    </location>
</feature>
<keyword evidence="10" id="KW-1185">Reference proteome</keyword>
<evidence type="ECO:0000256" key="2">
    <source>
        <dbReference type="ARBA" id="ARBA00010157"/>
    </source>
</evidence>
<dbReference type="eggNOG" id="COG2409">
    <property type="taxonomic scope" value="Bacteria"/>
</dbReference>
<comment type="similarity">
    <text evidence="2">Belongs to the resistance-nodulation-cell division (RND) (TC 2.A.6) family. MmpL subfamily.</text>
</comment>
<feature type="transmembrane region" description="Helical" evidence="7">
    <location>
        <begin position="9"/>
        <end position="26"/>
    </location>
</feature>
<feature type="transmembrane region" description="Helical" evidence="7">
    <location>
        <begin position="1000"/>
        <end position="1024"/>
    </location>
</feature>
<dbReference type="Pfam" id="PF03176">
    <property type="entry name" value="MMPL"/>
    <property type="match status" value="2"/>
</dbReference>
<feature type="transmembrane region" description="Helical" evidence="7">
    <location>
        <begin position="183"/>
        <end position="200"/>
    </location>
</feature>
<name>I8UKP3_9BACL</name>
<proteinExistence type="inferred from homology"/>
<dbReference type="GO" id="GO:0005886">
    <property type="term" value="C:plasma membrane"/>
    <property type="evidence" value="ECO:0007669"/>
    <property type="project" value="UniProtKB-SubCell"/>
</dbReference>
<feature type="transmembrane region" description="Helical" evidence="7">
    <location>
        <begin position="931"/>
        <end position="953"/>
    </location>
</feature>
<feature type="domain" description="Membrane transport protein MMPL" evidence="8">
    <location>
        <begin position="771"/>
        <end position="1039"/>
    </location>
</feature>
<feature type="transmembrane region" description="Helical" evidence="7">
    <location>
        <begin position="873"/>
        <end position="892"/>
    </location>
</feature>
<organism evidence="9 10">
    <name type="scientific">Fictibacillus macauensis ZFHKF-1</name>
    <dbReference type="NCBI Taxonomy" id="1196324"/>
    <lineage>
        <taxon>Bacteria</taxon>
        <taxon>Bacillati</taxon>
        <taxon>Bacillota</taxon>
        <taxon>Bacilli</taxon>
        <taxon>Bacillales</taxon>
        <taxon>Fictibacillaceae</taxon>
        <taxon>Fictibacillus</taxon>
    </lineage>
</organism>
<keyword evidence="5 7" id="KW-1133">Transmembrane helix</keyword>
<sequence>MRTVLKGKWFILGIWIAAVVVLALLAPNMENLVREKGQVSVPKGYSSSYAKTLLDELSKKGNSDNDNQVALVFHSKNKLTDGQLDDIKAGIDKLENNKDQLGITDVRTHFKNKELKSQLVSKDGNTVLASVAVKKKGREPAQISKALYKELESVKVDHYYTSNWMINEDVVASSQEGLKKTEYITIIFILAVLFIVFRSFTAPLVPLITVGISYVAAQSIVAFLVDRFNFPLSTFTQIFLVAVLFGIGTDYCILLLSRYKEEINNHETLSEAIITTYKTAGRTVFYSGVAVMIGFAAIGFSTFKLYQSAAAVAIGVAVLLLALLTIVPVFMALLGNKLFWPSKASAEHKQSRLWGLAGSFSFKRPIISLLLVAVIVTPFLAFYKGTLSFNSLDEIGDKYNSVKAFNVISDNFGPGESLPATVVLKNDIAMDTPAYLATIEKLSREIEKVPGVDKVRSATRPAGKELKQLQVAHQVGKVSDGLDKGNKGLNKISGGLQQASGKLSESSPQLKKTQKGIGGLVDGTNGIKNGVGKLSGGLGKIENGIRSGSQGAGDLKEAVDQAQSAANQLYKGNLQLANSLKKLKPGLVKLHSGYEKINEGLQKSTGGLSNLTSQNAFGKLEKSHPELQGDRNYLTIKGTVTQVQQGLTKLSGALTQVNGQFQSQVIDQLDLKNVDQLSNGQQKLAAGLGKISQGLGQLQTGLSKAANGQSQVVSKLPEVQGGLEKIANGQEKLKDGFSQMDGQLSQLSNGLNKSAKGIKKVSGGIDSAGNYLNDISKASDKQMTGFYLPEKVINNKDFRKVFDNYMPADRKITTLDVVFKKNPYSAAAIDKVDEIKGAIKRSVRDTNLENVNYAVSGVTSMNSDLSEMSAKDYSRTVVLMLVGISIILIIMLRSFIMPLYIIGSLILTYYTAMAFSEMIFVRILGYSGINWAVPFFAFVILVALGVDYSIFLMDRFNEYKTLTVREAMTLAMKNMGTVIISAVVILGGTFAAMLPAGVLSLLQIATIILSGLLLYAFVVLPLFVPVMVRTFGKANWWPFMDKKQHEE</sequence>
<dbReference type="EMBL" id="AKKV01000005">
    <property type="protein sequence ID" value="EIT87398.1"/>
    <property type="molecule type" value="Genomic_DNA"/>
</dbReference>
<evidence type="ECO:0000313" key="10">
    <source>
        <dbReference type="Proteomes" id="UP000004080"/>
    </source>
</evidence>
<dbReference type="Proteomes" id="UP000004080">
    <property type="component" value="Unassembled WGS sequence"/>
</dbReference>
<feature type="transmembrane region" description="Helical" evidence="7">
    <location>
        <begin position="237"/>
        <end position="256"/>
    </location>
</feature>
<reference evidence="9 10" key="1">
    <citation type="journal article" date="2012" name="J. Bacteriol.">
        <title>Genome of Bacillus macauensis ZFHKF-1, a Long-Chain-Forming Bacterium.</title>
        <authorList>
            <person name="Cai L."/>
            <person name="Zhang T."/>
        </authorList>
    </citation>
    <scope>NUCLEOTIDE SEQUENCE [LARGE SCALE GENOMIC DNA]</scope>
    <source>
        <strain evidence="9 10">ZFHKF-1</strain>
    </source>
</reference>
<evidence type="ECO:0000256" key="6">
    <source>
        <dbReference type="ARBA" id="ARBA00023136"/>
    </source>
</evidence>
<keyword evidence="6 7" id="KW-0472">Membrane</keyword>
<dbReference type="PATRIC" id="fig|1196324.3.peg.92"/>
<dbReference type="AlphaFoldDB" id="I8UKP3"/>
<dbReference type="SUPFAM" id="SSF82866">
    <property type="entry name" value="Multidrug efflux transporter AcrB transmembrane domain"/>
    <property type="match status" value="2"/>
</dbReference>
<feature type="transmembrane region" description="Helical" evidence="7">
    <location>
        <begin position="974"/>
        <end position="994"/>
    </location>
</feature>
<dbReference type="OrthoDB" id="9782006at2"/>
<evidence type="ECO:0000256" key="7">
    <source>
        <dbReference type="SAM" id="Phobius"/>
    </source>
</evidence>
<keyword evidence="4 7" id="KW-0812">Transmembrane</keyword>
<evidence type="ECO:0000256" key="3">
    <source>
        <dbReference type="ARBA" id="ARBA00022475"/>
    </source>
</evidence>